<feature type="domain" description="Helicase HerA-like C-terminal" evidence="2">
    <location>
        <begin position="18"/>
        <end position="518"/>
    </location>
</feature>
<protein>
    <submittedName>
        <fullName evidence="3">DUF853 family protein</fullName>
    </submittedName>
</protein>
<proteinExistence type="predicted"/>
<dbReference type="EMBL" id="JAFLNF010000003">
    <property type="protein sequence ID" value="MBO0345269.1"/>
    <property type="molecule type" value="Genomic_DNA"/>
</dbReference>
<evidence type="ECO:0000259" key="2">
    <source>
        <dbReference type="Pfam" id="PF05872"/>
    </source>
</evidence>
<gene>
    <name evidence="3" type="ORF">J0X15_08555</name>
</gene>
<feature type="compositionally biased region" description="Basic and acidic residues" evidence="1">
    <location>
        <begin position="440"/>
        <end position="451"/>
    </location>
</feature>
<dbReference type="InterPro" id="IPR033186">
    <property type="entry name" value="HerA_C"/>
</dbReference>
<name>A0A939EMG2_9HYPH</name>
<accession>A0A939EMG2</accession>
<dbReference type="PANTHER" id="PTHR30121:SF6">
    <property type="entry name" value="SLR6007 PROTEIN"/>
    <property type="match status" value="1"/>
</dbReference>
<dbReference type="Gene3D" id="3.40.50.300">
    <property type="entry name" value="P-loop containing nucleotide triphosphate hydrolases"/>
    <property type="match status" value="2"/>
</dbReference>
<dbReference type="Proteomes" id="UP000664779">
    <property type="component" value="Unassembled WGS sequence"/>
</dbReference>
<reference evidence="3" key="1">
    <citation type="submission" date="2021-03" db="EMBL/GenBank/DDBJ databases">
        <title>Roseibium sp. CAU 1637 isolated from Incheon.</title>
        <authorList>
            <person name="Kim W."/>
        </authorList>
    </citation>
    <scope>NUCLEOTIDE SEQUENCE</scope>
    <source>
        <strain evidence="3">CAU 1637</strain>
    </source>
</reference>
<feature type="region of interest" description="Disordered" evidence="1">
    <location>
        <begin position="440"/>
        <end position="492"/>
    </location>
</feature>
<evidence type="ECO:0000256" key="1">
    <source>
        <dbReference type="SAM" id="MobiDB-lite"/>
    </source>
</evidence>
<dbReference type="CDD" id="cd01127">
    <property type="entry name" value="TrwB_TraG_TraD_VirD4"/>
    <property type="match status" value="1"/>
</dbReference>
<dbReference type="InterPro" id="IPR027417">
    <property type="entry name" value="P-loop_NTPase"/>
</dbReference>
<dbReference type="PANTHER" id="PTHR30121">
    <property type="entry name" value="UNCHARACTERIZED PROTEIN YJGR-RELATED"/>
    <property type="match status" value="1"/>
</dbReference>
<dbReference type="SUPFAM" id="SSF52540">
    <property type="entry name" value="P-loop containing nucleoside triphosphate hydrolases"/>
    <property type="match status" value="1"/>
</dbReference>
<organism evidence="3 4">
    <name type="scientific">Roseibium limicola</name>
    <dbReference type="NCBI Taxonomy" id="2816037"/>
    <lineage>
        <taxon>Bacteria</taxon>
        <taxon>Pseudomonadati</taxon>
        <taxon>Pseudomonadota</taxon>
        <taxon>Alphaproteobacteria</taxon>
        <taxon>Hyphomicrobiales</taxon>
        <taxon>Stappiaceae</taxon>
        <taxon>Roseibium</taxon>
    </lineage>
</organism>
<comment type="caution">
    <text evidence="3">The sequence shown here is derived from an EMBL/GenBank/DDBJ whole genome shotgun (WGS) entry which is preliminary data.</text>
</comment>
<dbReference type="RefSeq" id="WP_206939716.1">
    <property type="nucleotide sequence ID" value="NZ_JAFLNF010000003.1"/>
</dbReference>
<dbReference type="Pfam" id="PF05872">
    <property type="entry name" value="HerA_C"/>
    <property type="match status" value="1"/>
</dbReference>
<evidence type="ECO:0000313" key="3">
    <source>
        <dbReference type="EMBL" id="MBO0345269.1"/>
    </source>
</evidence>
<evidence type="ECO:0000313" key="4">
    <source>
        <dbReference type="Proteomes" id="UP000664779"/>
    </source>
</evidence>
<sequence length="522" mass="57351">MTGQDTTGTVYIGHSELSSSDEALTLRLANRHGLITGATGTGKTVSLQILAEGFSAAGVPVFCSDIKGDLSGLGIAGTPKDFLTARAEKIGFADDYRMEAFPVIFWDLFSEQGHPVRTTVSEIGPLLLARLLDLNETQEGVLTIVFQLADDEGLLLLDLKDLRAMLTLVGERASELSKTYGNVSPASVGAIQRRLLVLERQGATHFFGEPALDIRDFMRKAHDGRGMINILAADKLMMAPQLYSIFLLWMLSELFEELPEIGDPDKPQLVFFFDEAHLLFKDAPKALLERIEQVVRLIRSKGVGVYFVTQNPADVPETVLSQLGNRIQHALRAFTPRDQRAVRAAAETFRPNPDLDTEQVITELGVGEALVSTLEGKGVPSMVQRTLIRPPSSRLGPATESERRHLIQTSPAFGLYERTRDRTSAFEILAERSAEKLRLEEAQQEREEKAKSNRTRSGFELPEFGSSGRKTTRKSSVPTTRKRSSRTDSALDTGMKAIARTLGSSLGKALVRGILGSIKRGF</sequence>
<dbReference type="AlphaFoldDB" id="A0A939EMG2"/>
<dbReference type="InterPro" id="IPR051162">
    <property type="entry name" value="T4SS_component"/>
</dbReference>
<keyword evidence="4" id="KW-1185">Reference proteome</keyword>